<protein>
    <submittedName>
        <fullName evidence="2">Membrane protein</fullName>
    </submittedName>
</protein>
<dbReference type="Proteomes" id="UP000029708">
    <property type="component" value="Unassembled WGS sequence"/>
</dbReference>
<gene>
    <name evidence="2" type="ORF">LF63_0114055</name>
</gene>
<dbReference type="HOGENOM" id="CLU_096000_4_0_6"/>
<reference evidence="2 3" key="1">
    <citation type="submission" date="2014-09" db="EMBL/GenBank/DDBJ databases">
        <title>Xanthomonadaceae 3.5X direct submission.</title>
        <authorList>
            <person name="Fang T."/>
            <person name="Wang H."/>
        </authorList>
    </citation>
    <scope>NUCLEOTIDE SEQUENCE [LARGE SCALE GENOMIC DNA]</scope>
    <source>
        <strain evidence="2 3">3.5X</strain>
    </source>
</reference>
<keyword evidence="3" id="KW-1185">Reference proteome</keyword>
<dbReference type="RefSeq" id="WP_043104155.1">
    <property type="nucleotide sequence ID" value="NZ_JACHET010000001.1"/>
</dbReference>
<sequence>MWLRPNRSLSRRGLRRLCAALAAVTVAIATLGARAGNVYAPLFALVESAAVAYALSLAWHAGDRSERITIDARSLQVECLPGHRRATFQSYWVRVRMRQAGNRQRLVLTSHGGEVEVGAFLGEEERADAMQRLRRLLAQYTAPQRK</sequence>
<keyword evidence="1" id="KW-0472">Membrane</keyword>
<keyword evidence="1" id="KW-0812">Transmembrane</keyword>
<dbReference type="InterPro" id="IPR019253">
    <property type="entry name" value="DUF2244_TM"/>
</dbReference>
<dbReference type="STRING" id="1543381.LF63_0114055"/>
<dbReference type="OrthoDB" id="5952290at2"/>
<name>A0A099CRR2_9GAMM</name>
<comment type="caution">
    <text evidence="2">The sequence shown here is derived from an EMBL/GenBank/DDBJ whole genome shotgun (WGS) entry which is preliminary data.</text>
</comment>
<organism evidence="2 3">
    <name type="scientific">Oleiagrimonas soli</name>
    <dbReference type="NCBI Taxonomy" id="1543381"/>
    <lineage>
        <taxon>Bacteria</taxon>
        <taxon>Pseudomonadati</taxon>
        <taxon>Pseudomonadota</taxon>
        <taxon>Gammaproteobacteria</taxon>
        <taxon>Lysobacterales</taxon>
        <taxon>Rhodanobacteraceae</taxon>
        <taxon>Oleiagrimonas</taxon>
    </lineage>
</organism>
<evidence type="ECO:0000313" key="3">
    <source>
        <dbReference type="Proteomes" id="UP000029708"/>
    </source>
</evidence>
<dbReference type="Pfam" id="PF10003">
    <property type="entry name" value="DUF2244"/>
    <property type="match status" value="1"/>
</dbReference>
<keyword evidence="1" id="KW-1133">Transmembrane helix</keyword>
<evidence type="ECO:0000313" key="2">
    <source>
        <dbReference type="EMBL" id="KGI76688.1"/>
    </source>
</evidence>
<feature type="transmembrane region" description="Helical" evidence="1">
    <location>
        <begin position="42"/>
        <end position="61"/>
    </location>
</feature>
<dbReference type="EMBL" id="JROI01000016">
    <property type="protein sequence ID" value="KGI76688.1"/>
    <property type="molecule type" value="Genomic_DNA"/>
</dbReference>
<accession>A0A099CRR2</accession>
<dbReference type="AlphaFoldDB" id="A0A099CRR2"/>
<evidence type="ECO:0000256" key="1">
    <source>
        <dbReference type="SAM" id="Phobius"/>
    </source>
</evidence>
<proteinExistence type="predicted"/>